<dbReference type="InterPro" id="IPR006703">
    <property type="entry name" value="G_AIG1"/>
</dbReference>
<keyword evidence="2" id="KW-0547">Nucleotide-binding</keyword>
<dbReference type="Pfam" id="PF04548">
    <property type="entry name" value="AIG1"/>
    <property type="match status" value="2"/>
</dbReference>
<dbReference type="PANTHER" id="PTHR10903">
    <property type="entry name" value="GTPASE, IMAP FAMILY MEMBER-RELATED"/>
    <property type="match status" value="1"/>
</dbReference>
<keyword evidence="7" id="KW-1185">Reference proteome</keyword>
<feature type="domain" description="AIG1-type G" evidence="5">
    <location>
        <begin position="251"/>
        <end position="450"/>
    </location>
</feature>
<dbReference type="SUPFAM" id="SSF52540">
    <property type="entry name" value="P-loop containing nucleoside triphosphate hydrolases"/>
    <property type="match status" value="2"/>
</dbReference>
<feature type="region of interest" description="Disordered" evidence="4">
    <location>
        <begin position="542"/>
        <end position="566"/>
    </location>
</feature>
<keyword evidence="3" id="KW-0342">GTP-binding</keyword>
<dbReference type="InterPro" id="IPR027417">
    <property type="entry name" value="P-loop_NTPase"/>
</dbReference>
<reference evidence="7" key="1">
    <citation type="journal article" date="2014" name="PLoS ONE">
        <title>The genome and linkage map of the northern pike (Esox lucius): conserved synteny revealed between the salmonid sister group and the Neoteleostei.</title>
        <authorList>
            <person name="Rondeau E.B."/>
            <person name="Minkley D.R."/>
            <person name="Leong J.S."/>
            <person name="Messmer A.M."/>
            <person name="Jantzen J.R."/>
            <person name="von Schalburg K.R."/>
            <person name="Lemon C."/>
            <person name="Bird N.H."/>
            <person name="Koop B.F."/>
        </authorList>
    </citation>
    <scope>NUCLEOTIDE SEQUENCE</scope>
</reference>
<evidence type="ECO:0000256" key="4">
    <source>
        <dbReference type="SAM" id="MobiDB-lite"/>
    </source>
</evidence>
<feature type="domain" description="AIG1-type G" evidence="5">
    <location>
        <begin position="16"/>
        <end position="215"/>
    </location>
</feature>
<proteinExistence type="inferred from homology"/>
<evidence type="ECO:0000259" key="5">
    <source>
        <dbReference type="PROSITE" id="PS51720"/>
    </source>
</evidence>
<dbReference type="Gene3D" id="3.40.50.300">
    <property type="entry name" value="P-loop containing nucleotide triphosphate hydrolases"/>
    <property type="match status" value="2"/>
</dbReference>
<dbReference type="Ensembl" id="ENSELUT00000005283.3">
    <property type="protein sequence ID" value="ENSELUP00000031653.3"/>
    <property type="gene ID" value="ENSELUG00000009229.3"/>
</dbReference>
<dbReference type="GO" id="GO:0005525">
    <property type="term" value="F:GTP binding"/>
    <property type="evidence" value="ECO:0007669"/>
    <property type="project" value="UniProtKB-KW"/>
</dbReference>
<comment type="similarity">
    <text evidence="1">Belongs to the TRAFAC class TrmE-Era-EngA-EngB-Septin-like GTPase superfamily. AIG1/Toc34/Toc159-like paraseptin GTPase family. IAN subfamily.</text>
</comment>
<protein>
    <recommendedName>
        <fullName evidence="5">AIG1-type G domain-containing protein</fullName>
    </recommendedName>
</protein>
<reference evidence="6" key="3">
    <citation type="submission" date="2025-08" db="UniProtKB">
        <authorList>
            <consortium name="Ensembl"/>
        </authorList>
    </citation>
    <scope>IDENTIFICATION</scope>
</reference>
<dbReference type="PROSITE" id="PS51720">
    <property type="entry name" value="G_AIG1"/>
    <property type="match status" value="2"/>
</dbReference>
<dbReference type="FunFam" id="3.40.50.300:FF:001756">
    <property type="entry name" value="Si:dkey-185m8.2"/>
    <property type="match status" value="2"/>
</dbReference>
<dbReference type="Proteomes" id="UP000265140">
    <property type="component" value="Chromosome 18"/>
</dbReference>
<reference evidence="6" key="4">
    <citation type="submission" date="2025-09" db="UniProtKB">
        <authorList>
            <consortium name="Ensembl"/>
        </authorList>
    </citation>
    <scope>IDENTIFICATION</scope>
</reference>
<evidence type="ECO:0000256" key="2">
    <source>
        <dbReference type="ARBA" id="ARBA00022741"/>
    </source>
</evidence>
<organism evidence="6 7">
    <name type="scientific">Esox lucius</name>
    <name type="common">Northern pike</name>
    <dbReference type="NCBI Taxonomy" id="8010"/>
    <lineage>
        <taxon>Eukaryota</taxon>
        <taxon>Metazoa</taxon>
        <taxon>Chordata</taxon>
        <taxon>Craniata</taxon>
        <taxon>Vertebrata</taxon>
        <taxon>Euteleostomi</taxon>
        <taxon>Actinopterygii</taxon>
        <taxon>Neopterygii</taxon>
        <taxon>Teleostei</taxon>
        <taxon>Protacanthopterygii</taxon>
        <taxon>Esociformes</taxon>
        <taxon>Esocidae</taxon>
        <taxon>Esox</taxon>
    </lineage>
</organism>
<dbReference type="Bgee" id="ENSELUG00000009229">
    <property type="expression patterns" value="Expressed in pharyngeal gill and 15 other cell types or tissues"/>
</dbReference>
<reference evidence="6" key="2">
    <citation type="submission" date="2020-02" db="EMBL/GenBank/DDBJ databases">
        <title>Esox lucius (northern pike) genome, fEsoLuc1, primary haplotype.</title>
        <authorList>
            <person name="Myers G."/>
            <person name="Karagic N."/>
            <person name="Meyer A."/>
            <person name="Pippel M."/>
            <person name="Reichard M."/>
            <person name="Winkler S."/>
            <person name="Tracey A."/>
            <person name="Sims Y."/>
            <person name="Howe K."/>
            <person name="Rhie A."/>
            <person name="Formenti G."/>
            <person name="Durbin R."/>
            <person name="Fedrigo O."/>
            <person name="Jarvis E.D."/>
        </authorList>
    </citation>
    <scope>NUCLEOTIDE SEQUENCE [LARGE SCALE GENOMIC DNA]</scope>
</reference>
<evidence type="ECO:0000256" key="1">
    <source>
        <dbReference type="ARBA" id="ARBA00008535"/>
    </source>
</evidence>
<dbReference type="CDD" id="cd01852">
    <property type="entry name" value="AIG1"/>
    <property type="match status" value="2"/>
</dbReference>
<evidence type="ECO:0000313" key="7">
    <source>
        <dbReference type="Proteomes" id="UP000265140"/>
    </source>
</evidence>
<dbReference type="InterPro" id="IPR045058">
    <property type="entry name" value="GIMA/IAN/Toc"/>
</dbReference>
<dbReference type="PANTHER" id="PTHR10903:SF107">
    <property type="entry name" value="GTPASE IMAP FAMILY MEMBER 4-LIKE-RELATED"/>
    <property type="match status" value="1"/>
</dbReference>
<evidence type="ECO:0000313" key="6">
    <source>
        <dbReference type="Ensembl" id="ENSELUP00000031653.3"/>
    </source>
</evidence>
<feature type="region of interest" description="Disordered" evidence="4">
    <location>
        <begin position="490"/>
        <end position="515"/>
    </location>
</feature>
<dbReference type="AlphaFoldDB" id="A0A3P8ZTM5"/>
<accession>A0A3P8ZTM5</accession>
<dbReference type="GeneTree" id="ENSGT00940000162556"/>
<name>A0A3P8ZTM5_ESOLU</name>
<evidence type="ECO:0000256" key="3">
    <source>
        <dbReference type="ARBA" id="ARBA00023134"/>
    </source>
</evidence>
<sequence>MSVIKVNTHSADSLHLSDLRIVMLGSRWAGKSSSGNTILGRKEFDLRTSAQCVKRQGEVAGRQVTVVDTPGWWENYPIEKTPELIKQEIMLSVSLCPPGPHTLLLVIRVDRSFTEEHRRSIEEHLGLLSELVWSHTIVLFTWGDSLGDTTIEQHIESEGKDLQWLVEKCGNRYHVLNNMNRGDGTQVTDLLEKIEEMVSGNRGGHYEMNREILEKIEVMKRKKVERADERTKTTSNLREIQQTFIDKSLKLLPLRIVLLGSRWAGKSSSGNTILGREEFIMRTSAQCVKRQGEVAGRQVTVVDTPGWWENYPIEMTPELIKQEIMLSVSLCSPGPHILLLVLQVDTSFTERHRRSIEEHLGLLSELVWSHTIVLFTRGDCLGDTTIEQHIEGEGKDLQWLVEKCGNRYHVLNNKNRVDGTQVTELLEKIEEMVAGNSGDYFVIYPKMGKEKINFGPEEPPTPLEDTDHHLASRMGLDELWKKPSLPIKGARSIELPPPSMSGDSRPETAYDEQMSEGGTRVKNIIKGMDELWKRPSLPIKGARSIELPPPSMSEDTIPESGYDEEPISECGTLVESKMKGIVEYT</sequence>